<gene>
    <name evidence="1" type="ORF">V8G54_015192</name>
</gene>
<reference evidence="1 2" key="1">
    <citation type="journal article" date="2023" name="Life. Sci Alliance">
        <title>Evolutionary insights into 3D genome organization and epigenetic landscape of Vigna mungo.</title>
        <authorList>
            <person name="Junaid A."/>
            <person name="Singh B."/>
            <person name="Bhatia S."/>
        </authorList>
    </citation>
    <scope>NUCLEOTIDE SEQUENCE [LARGE SCALE GENOMIC DNA]</scope>
    <source>
        <strain evidence="1">Urdbean</strain>
    </source>
</reference>
<dbReference type="AlphaFoldDB" id="A0AAQ3NJS5"/>
<name>A0AAQ3NJS5_VIGMU</name>
<sequence>MDQSAFTTPRGSLSSSIGDASELEANLTLSDRLKVFKSSSFDPNSYVASKSRTMNEKCRDSINSVVIEKTWGWSSCSHITTKFSPRNITTYHENPSIQQLWWGWAIYCCPFTACFFHHFTSSIRFSVSVF</sequence>
<organism evidence="1 2">
    <name type="scientific">Vigna mungo</name>
    <name type="common">Black gram</name>
    <name type="synonym">Phaseolus mungo</name>
    <dbReference type="NCBI Taxonomy" id="3915"/>
    <lineage>
        <taxon>Eukaryota</taxon>
        <taxon>Viridiplantae</taxon>
        <taxon>Streptophyta</taxon>
        <taxon>Embryophyta</taxon>
        <taxon>Tracheophyta</taxon>
        <taxon>Spermatophyta</taxon>
        <taxon>Magnoliopsida</taxon>
        <taxon>eudicotyledons</taxon>
        <taxon>Gunneridae</taxon>
        <taxon>Pentapetalae</taxon>
        <taxon>rosids</taxon>
        <taxon>fabids</taxon>
        <taxon>Fabales</taxon>
        <taxon>Fabaceae</taxon>
        <taxon>Papilionoideae</taxon>
        <taxon>50 kb inversion clade</taxon>
        <taxon>NPAAA clade</taxon>
        <taxon>indigoferoid/millettioid clade</taxon>
        <taxon>Phaseoleae</taxon>
        <taxon>Vigna</taxon>
    </lineage>
</organism>
<proteinExistence type="predicted"/>
<accession>A0AAQ3NJS5</accession>
<evidence type="ECO:0000313" key="1">
    <source>
        <dbReference type="EMBL" id="WVZ10662.1"/>
    </source>
</evidence>
<dbReference type="Proteomes" id="UP001374535">
    <property type="component" value="Chromosome 5"/>
</dbReference>
<dbReference type="EMBL" id="CP144696">
    <property type="protein sequence ID" value="WVZ10662.1"/>
    <property type="molecule type" value="Genomic_DNA"/>
</dbReference>
<protein>
    <submittedName>
        <fullName evidence="1">Uncharacterized protein</fullName>
    </submittedName>
</protein>
<keyword evidence="2" id="KW-1185">Reference proteome</keyword>
<evidence type="ECO:0000313" key="2">
    <source>
        <dbReference type="Proteomes" id="UP001374535"/>
    </source>
</evidence>